<dbReference type="HOGENOM" id="CLU_2172100_0_0_1"/>
<feature type="compositionally biased region" description="Polar residues" evidence="1">
    <location>
        <begin position="26"/>
        <end position="42"/>
    </location>
</feature>
<name>A0A0C3JN58_PISTI</name>
<protein>
    <submittedName>
        <fullName evidence="2">Uncharacterized protein</fullName>
    </submittedName>
</protein>
<feature type="region of interest" description="Disordered" evidence="1">
    <location>
        <begin position="1"/>
        <end position="79"/>
    </location>
</feature>
<dbReference type="InParanoid" id="A0A0C3JN58"/>
<accession>A0A0C3JN58</accession>
<evidence type="ECO:0000313" key="3">
    <source>
        <dbReference type="Proteomes" id="UP000054217"/>
    </source>
</evidence>
<evidence type="ECO:0000313" key="2">
    <source>
        <dbReference type="EMBL" id="KIO10638.1"/>
    </source>
</evidence>
<dbReference type="AlphaFoldDB" id="A0A0C3JN58"/>
<sequence length="110" mass="12054">MPSAPHLVSTHLWGPPRPHTRRYPQPFTSSRRGSSPAHTTKASCDDNTHQVAPLPRRPSAGSPTHAPSQRDGGGKMYYDSDIVTGGHLTHRSVASVRVLRRLVVRFGPIM</sequence>
<dbReference type="Proteomes" id="UP000054217">
    <property type="component" value="Unassembled WGS sequence"/>
</dbReference>
<gene>
    <name evidence="2" type="ORF">M404DRAFT_995126</name>
</gene>
<dbReference type="EMBL" id="KN831951">
    <property type="protein sequence ID" value="KIO10638.1"/>
    <property type="molecule type" value="Genomic_DNA"/>
</dbReference>
<reference evidence="3" key="2">
    <citation type="submission" date="2015-01" db="EMBL/GenBank/DDBJ databases">
        <title>Evolutionary Origins and Diversification of the Mycorrhizal Mutualists.</title>
        <authorList>
            <consortium name="DOE Joint Genome Institute"/>
            <consortium name="Mycorrhizal Genomics Consortium"/>
            <person name="Kohler A."/>
            <person name="Kuo A."/>
            <person name="Nagy L.G."/>
            <person name="Floudas D."/>
            <person name="Copeland A."/>
            <person name="Barry K.W."/>
            <person name="Cichocki N."/>
            <person name="Veneault-Fourrey C."/>
            <person name="LaButti K."/>
            <person name="Lindquist E.A."/>
            <person name="Lipzen A."/>
            <person name="Lundell T."/>
            <person name="Morin E."/>
            <person name="Murat C."/>
            <person name="Riley R."/>
            <person name="Ohm R."/>
            <person name="Sun H."/>
            <person name="Tunlid A."/>
            <person name="Henrissat B."/>
            <person name="Grigoriev I.V."/>
            <person name="Hibbett D.S."/>
            <person name="Martin F."/>
        </authorList>
    </citation>
    <scope>NUCLEOTIDE SEQUENCE [LARGE SCALE GENOMIC DNA]</scope>
    <source>
        <strain evidence="3">Marx 270</strain>
    </source>
</reference>
<reference evidence="2 3" key="1">
    <citation type="submission" date="2014-04" db="EMBL/GenBank/DDBJ databases">
        <authorList>
            <consortium name="DOE Joint Genome Institute"/>
            <person name="Kuo A."/>
            <person name="Kohler A."/>
            <person name="Costa M.D."/>
            <person name="Nagy L.G."/>
            <person name="Floudas D."/>
            <person name="Copeland A."/>
            <person name="Barry K.W."/>
            <person name="Cichocki N."/>
            <person name="Veneault-Fourrey C."/>
            <person name="LaButti K."/>
            <person name="Lindquist E.A."/>
            <person name="Lipzen A."/>
            <person name="Lundell T."/>
            <person name="Morin E."/>
            <person name="Murat C."/>
            <person name="Sun H."/>
            <person name="Tunlid A."/>
            <person name="Henrissat B."/>
            <person name="Grigoriev I.V."/>
            <person name="Hibbett D.S."/>
            <person name="Martin F."/>
            <person name="Nordberg H.P."/>
            <person name="Cantor M.N."/>
            <person name="Hua S.X."/>
        </authorList>
    </citation>
    <scope>NUCLEOTIDE SEQUENCE [LARGE SCALE GENOMIC DNA]</scope>
    <source>
        <strain evidence="2 3">Marx 270</strain>
    </source>
</reference>
<keyword evidence="3" id="KW-1185">Reference proteome</keyword>
<proteinExistence type="predicted"/>
<organism evidence="2 3">
    <name type="scientific">Pisolithus tinctorius Marx 270</name>
    <dbReference type="NCBI Taxonomy" id="870435"/>
    <lineage>
        <taxon>Eukaryota</taxon>
        <taxon>Fungi</taxon>
        <taxon>Dikarya</taxon>
        <taxon>Basidiomycota</taxon>
        <taxon>Agaricomycotina</taxon>
        <taxon>Agaricomycetes</taxon>
        <taxon>Agaricomycetidae</taxon>
        <taxon>Boletales</taxon>
        <taxon>Sclerodermatineae</taxon>
        <taxon>Pisolithaceae</taxon>
        <taxon>Pisolithus</taxon>
    </lineage>
</organism>
<evidence type="ECO:0000256" key="1">
    <source>
        <dbReference type="SAM" id="MobiDB-lite"/>
    </source>
</evidence>